<gene>
    <name evidence="2" type="ORF">MED297_11440</name>
</gene>
<accession>A4BB13</accession>
<dbReference type="Gene3D" id="3.40.50.720">
    <property type="entry name" value="NAD(P)-binding Rossmann-like Domain"/>
    <property type="match status" value="1"/>
</dbReference>
<dbReference type="HOGENOM" id="CLU_007383_10_6_6"/>
<feature type="domain" description="NmrA-like" evidence="1">
    <location>
        <begin position="45"/>
        <end position="209"/>
    </location>
</feature>
<name>A4BB13_9GAMM</name>
<evidence type="ECO:0000313" key="2">
    <source>
        <dbReference type="EMBL" id="EAR10626.1"/>
    </source>
</evidence>
<dbReference type="STRING" id="314283.MED297_11440"/>
<dbReference type="PANTHER" id="PTHR43162:SF1">
    <property type="entry name" value="PRESTALK A DIFFERENTIATION PROTEIN A"/>
    <property type="match status" value="1"/>
</dbReference>
<dbReference type="SUPFAM" id="SSF51735">
    <property type="entry name" value="NAD(P)-binding Rossmann-fold domains"/>
    <property type="match status" value="1"/>
</dbReference>
<dbReference type="Gene3D" id="3.90.25.10">
    <property type="entry name" value="UDP-galactose 4-epimerase, domain 1"/>
    <property type="match status" value="1"/>
</dbReference>
<organism evidence="2 3">
    <name type="scientific">Reinekea blandensis MED297</name>
    <dbReference type="NCBI Taxonomy" id="314283"/>
    <lineage>
        <taxon>Bacteria</taxon>
        <taxon>Pseudomonadati</taxon>
        <taxon>Pseudomonadota</taxon>
        <taxon>Gammaproteobacteria</taxon>
        <taxon>Oceanospirillales</taxon>
        <taxon>Saccharospirillaceae</taxon>
        <taxon>Reinekea</taxon>
    </lineage>
</organism>
<keyword evidence="3" id="KW-1185">Reference proteome</keyword>
<dbReference type="InterPro" id="IPR008030">
    <property type="entry name" value="NmrA-like"/>
</dbReference>
<dbReference type="OrthoDB" id="5510591at2"/>
<dbReference type="InterPro" id="IPR036291">
    <property type="entry name" value="NAD(P)-bd_dom_sf"/>
</dbReference>
<dbReference type="CDD" id="cd05269">
    <property type="entry name" value="TMR_SDR_a"/>
    <property type="match status" value="1"/>
</dbReference>
<reference evidence="2 3" key="1">
    <citation type="submission" date="2006-02" db="EMBL/GenBank/DDBJ databases">
        <authorList>
            <person name="Pinhassi J."/>
            <person name="Pedros-Alio C."/>
            <person name="Ferriera S."/>
            <person name="Johnson J."/>
            <person name="Kravitz S."/>
            <person name="Halpern A."/>
            <person name="Remington K."/>
            <person name="Beeson K."/>
            <person name="Tran B."/>
            <person name="Rogers Y.-H."/>
            <person name="Friedman R."/>
            <person name="Venter J.C."/>
        </authorList>
    </citation>
    <scope>NUCLEOTIDE SEQUENCE [LARGE SCALE GENOMIC DNA]</scope>
    <source>
        <strain evidence="2 3">MED297</strain>
    </source>
</reference>
<sequence length="274" mass="30767">MILVTGATGNVGGLLCRELTERSCVFFRGVSKPTLSNDRRLNFLDPSTFDAALFGIDRVFLVRPPALAKPEKDMRPFLEACQQKGIKQVVFLSLQGAARNPWTPHAKIEAIIRELDLPYTFLQPSFFMQNLTQQHAQDIREHDELFMPAGRGATNFIDARDIALAAAVVLTEPGHEDRSYELTGSQAYRYDEVAALLSQVLGRTIVYSQPGLLRYLWRTWRQGNPLGYALVTGVIYSVARLGKADGYSDALPTLIQRSPISLTRFIEEHRAQWV</sequence>
<dbReference type="AlphaFoldDB" id="A4BB13"/>
<dbReference type="Proteomes" id="UP000005953">
    <property type="component" value="Unassembled WGS sequence"/>
</dbReference>
<dbReference type="PANTHER" id="PTHR43162">
    <property type="match status" value="1"/>
</dbReference>
<comment type="caution">
    <text evidence="2">The sequence shown here is derived from an EMBL/GenBank/DDBJ whole genome shotgun (WGS) entry which is preliminary data.</text>
</comment>
<proteinExistence type="predicted"/>
<dbReference type="RefSeq" id="WP_008041876.1">
    <property type="nucleotide sequence ID" value="NZ_CH724149.1"/>
</dbReference>
<protein>
    <recommendedName>
        <fullName evidence="1">NmrA-like domain-containing protein</fullName>
    </recommendedName>
</protein>
<dbReference type="InterPro" id="IPR051604">
    <property type="entry name" value="Ergot_Alk_Oxidoreductase"/>
</dbReference>
<dbReference type="Pfam" id="PF05368">
    <property type="entry name" value="NmrA"/>
    <property type="match status" value="1"/>
</dbReference>
<dbReference type="EMBL" id="AAOE01000003">
    <property type="protein sequence ID" value="EAR10626.1"/>
    <property type="molecule type" value="Genomic_DNA"/>
</dbReference>
<evidence type="ECO:0000259" key="1">
    <source>
        <dbReference type="Pfam" id="PF05368"/>
    </source>
</evidence>
<evidence type="ECO:0000313" key="3">
    <source>
        <dbReference type="Proteomes" id="UP000005953"/>
    </source>
</evidence>